<keyword evidence="4 7" id="KW-0472">Membrane</keyword>
<dbReference type="GO" id="GO:0016020">
    <property type="term" value="C:membrane"/>
    <property type="evidence" value="ECO:0007669"/>
    <property type="project" value="UniProtKB-SubCell"/>
</dbReference>
<feature type="transmembrane region" description="Helical" evidence="7">
    <location>
        <begin position="41"/>
        <end position="63"/>
    </location>
</feature>
<dbReference type="InterPro" id="IPR049326">
    <property type="entry name" value="Rhodopsin_dom_fungi"/>
</dbReference>
<feature type="transmembrane region" description="Helical" evidence="7">
    <location>
        <begin position="239"/>
        <end position="257"/>
    </location>
</feature>
<evidence type="ECO:0000313" key="10">
    <source>
        <dbReference type="Proteomes" id="UP000696280"/>
    </source>
</evidence>
<dbReference type="PANTHER" id="PTHR33048">
    <property type="entry name" value="PTH11-LIKE INTEGRAL MEMBRANE PROTEIN (AFU_ORTHOLOGUE AFUA_5G11245)"/>
    <property type="match status" value="1"/>
</dbReference>
<dbReference type="AlphaFoldDB" id="A0A9N9KMY3"/>
<sequence length="338" mass="37561">MLADTAKDSIIILSILTAFSTLFVALRLTKRKLAKNLGVDDWFLIFALLMIYVQDVGAFLLAIKGGEGKPFATLTPDEVTWLLKMFYWPELGYTILIATIKFSILLSYRRIFGHIQWFKYAVYTLGTLVGVWFIGVFFSVMFQCTPIDKAWFPLKEGHCIDLVPFLWGNSVSNNLLDWMILALPVVPVWRLQMEPVQKSLVLGSFLLGSIACVASLIRAIFTGTVDLSDLSKSVFKASIWTYIEPSIGVIAACLPYLTNMLGYRLRKLLTAMSSVDITSLLRFRSAKSDAQASGFEPGNSKGTRARDQRGYQMQGGTNTTTVKSAGMAPQQESAESLV</sequence>
<dbReference type="PANTHER" id="PTHR33048:SF47">
    <property type="entry name" value="INTEGRAL MEMBRANE PROTEIN-RELATED"/>
    <property type="match status" value="1"/>
</dbReference>
<proteinExistence type="inferred from homology"/>
<reference evidence="9" key="1">
    <citation type="submission" date="2021-07" db="EMBL/GenBank/DDBJ databases">
        <authorList>
            <person name="Durling M."/>
        </authorList>
    </citation>
    <scope>NUCLEOTIDE SEQUENCE</scope>
</reference>
<keyword evidence="10" id="KW-1185">Reference proteome</keyword>
<organism evidence="9 10">
    <name type="scientific">Hymenoscyphus fraxineus</name>
    <dbReference type="NCBI Taxonomy" id="746836"/>
    <lineage>
        <taxon>Eukaryota</taxon>
        <taxon>Fungi</taxon>
        <taxon>Dikarya</taxon>
        <taxon>Ascomycota</taxon>
        <taxon>Pezizomycotina</taxon>
        <taxon>Leotiomycetes</taxon>
        <taxon>Helotiales</taxon>
        <taxon>Helotiaceae</taxon>
        <taxon>Hymenoscyphus</taxon>
    </lineage>
</organism>
<feature type="domain" description="Rhodopsin" evidence="8">
    <location>
        <begin position="26"/>
        <end position="261"/>
    </location>
</feature>
<evidence type="ECO:0000256" key="2">
    <source>
        <dbReference type="ARBA" id="ARBA00022692"/>
    </source>
</evidence>
<dbReference type="Proteomes" id="UP000696280">
    <property type="component" value="Unassembled WGS sequence"/>
</dbReference>
<comment type="subcellular location">
    <subcellularLocation>
        <location evidence="1">Membrane</location>
        <topology evidence="1">Multi-pass membrane protein</topology>
    </subcellularLocation>
</comment>
<evidence type="ECO:0000256" key="7">
    <source>
        <dbReference type="SAM" id="Phobius"/>
    </source>
</evidence>
<dbReference type="InterPro" id="IPR052337">
    <property type="entry name" value="SAT4-like"/>
</dbReference>
<feature type="transmembrane region" description="Helical" evidence="7">
    <location>
        <begin position="12"/>
        <end position="29"/>
    </location>
</feature>
<feature type="transmembrane region" description="Helical" evidence="7">
    <location>
        <begin position="200"/>
        <end position="219"/>
    </location>
</feature>
<gene>
    <name evidence="9" type="ORF">HYFRA_00004251</name>
</gene>
<dbReference type="EMBL" id="CAJVRL010000025">
    <property type="protein sequence ID" value="CAG8949921.1"/>
    <property type="molecule type" value="Genomic_DNA"/>
</dbReference>
<feature type="transmembrane region" description="Helical" evidence="7">
    <location>
        <begin position="91"/>
        <end position="108"/>
    </location>
</feature>
<feature type="transmembrane region" description="Helical" evidence="7">
    <location>
        <begin position="175"/>
        <end position="193"/>
    </location>
</feature>
<comment type="caution">
    <text evidence="9">The sequence shown here is derived from an EMBL/GenBank/DDBJ whole genome shotgun (WGS) entry which is preliminary data.</text>
</comment>
<keyword evidence="3 7" id="KW-1133">Transmembrane helix</keyword>
<evidence type="ECO:0000256" key="6">
    <source>
        <dbReference type="SAM" id="MobiDB-lite"/>
    </source>
</evidence>
<evidence type="ECO:0000259" key="8">
    <source>
        <dbReference type="Pfam" id="PF20684"/>
    </source>
</evidence>
<evidence type="ECO:0000256" key="1">
    <source>
        <dbReference type="ARBA" id="ARBA00004141"/>
    </source>
</evidence>
<evidence type="ECO:0000256" key="3">
    <source>
        <dbReference type="ARBA" id="ARBA00022989"/>
    </source>
</evidence>
<name>A0A9N9KMY3_9HELO</name>
<evidence type="ECO:0000256" key="4">
    <source>
        <dbReference type="ARBA" id="ARBA00023136"/>
    </source>
</evidence>
<accession>A0A9N9KMY3</accession>
<comment type="similarity">
    <text evidence="5">Belongs to the SAT4 family.</text>
</comment>
<evidence type="ECO:0000256" key="5">
    <source>
        <dbReference type="ARBA" id="ARBA00038359"/>
    </source>
</evidence>
<evidence type="ECO:0000313" key="9">
    <source>
        <dbReference type="EMBL" id="CAG8949921.1"/>
    </source>
</evidence>
<dbReference type="Pfam" id="PF20684">
    <property type="entry name" value="Fung_rhodopsin"/>
    <property type="match status" value="1"/>
</dbReference>
<feature type="region of interest" description="Disordered" evidence="6">
    <location>
        <begin position="291"/>
        <end position="338"/>
    </location>
</feature>
<keyword evidence="2 7" id="KW-0812">Transmembrane</keyword>
<feature type="compositionally biased region" description="Polar residues" evidence="6">
    <location>
        <begin position="314"/>
        <end position="323"/>
    </location>
</feature>
<protein>
    <recommendedName>
        <fullName evidence="8">Rhodopsin domain-containing protein</fullName>
    </recommendedName>
</protein>
<feature type="transmembrane region" description="Helical" evidence="7">
    <location>
        <begin position="120"/>
        <end position="142"/>
    </location>
</feature>
<dbReference type="OrthoDB" id="10017208at2759"/>